<dbReference type="Proteomes" id="UP001044222">
    <property type="component" value="Chromosome 10"/>
</dbReference>
<accession>A0A9D3M5F2</accession>
<feature type="domain" description="VWFA" evidence="7">
    <location>
        <begin position="41"/>
        <end position="125"/>
    </location>
</feature>
<dbReference type="AlphaFoldDB" id="A0A9D3M5F2"/>
<dbReference type="PANTHER" id="PTHR16059">
    <property type="entry name" value="ANTHRAX TOXIN RECEPTOR"/>
    <property type="match status" value="1"/>
</dbReference>
<comment type="subcellular location">
    <subcellularLocation>
        <location evidence="1">Membrane</location>
        <topology evidence="1">Single-pass membrane protein</topology>
    </subcellularLocation>
</comment>
<keyword evidence="5" id="KW-0472">Membrane</keyword>
<evidence type="ECO:0000256" key="4">
    <source>
        <dbReference type="ARBA" id="ARBA00022989"/>
    </source>
</evidence>
<comment type="caution">
    <text evidence="8">The sequence shown here is derived from an EMBL/GenBank/DDBJ whole genome shotgun (WGS) entry which is preliminary data.</text>
</comment>
<evidence type="ECO:0000256" key="1">
    <source>
        <dbReference type="ARBA" id="ARBA00004167"/>
    </source>
</evidence>
<keyword evidence="4" id="KW-1133">Transmembrane helix</keyword>
<dbReference type="GO" id="GO:0009986">
    <property type="term" value="C:cell surface"/>
    <property type="evidence" value="ECO:0007669"/>
    <property type="project" value="TreeGrafter"/>
</dbReference>
<feature type="signal peptide" evidence="6">
    <location>
        <begin position="1"/>
        <end position="31"/>
    </location>
</feature>
<dbReference type="InterPro" id="IPR036465">
    <property type="entry name" value="vWFA_dom_sf"/>
</dbReference>
<dbReference type="SUPFAM" id="SSF53300">
    <property type="entry name" value="vWA-like"/>
    <property type="match status" value="1"/>
</dbReference>
<evidence type="ECO:0000256" key="6">
    <source>
        <dbReference type="SAM" id="SignalP"/>
    </source>
</evidence>
<keyword evidence="9" id="KW-1185">Reference proteome</keyword>
<protein>
    <recommendedName>
        <fullName evidence="7">VWFA domain-containing protein</fullName>
    </recommendedName>
</protein>
<dbReference type="InterPro" id="IPR002035">
    <property type="entry name" value="VWF_A"/>
</dbReference>
<evidence type="ECO:0000256" key="2">
    <source>
        <dbReference type="ARBA" id="ARBA00022692"/>
    </source>
</evidence>
<sequence>MNEKRTNEQKHWTLVTAFVLLTLIFASFCTAEEASCHGAFDLYFVLDRSGSVSNDWGEIYGFVEQLTNRFVSPSMRVSFIVFSTKAELMLPLTGDSDKIQDGLRRLSEVKPAGETYMHEGFKRFV</sequence>
<evidence type="ECO:0000313" key="8">
    <source>
        <dbReference type="EMBL" id="KAG5841135.1"/>
    </source>
</evidence>
<proteinExistence type="predicted"/>
<dbReference type="Pfam" id="PF13519">
    <property type="entry name" value="VWA_2"/>
    <property type="match status" value="1"/>
</dbReference>
<keyword evidence="3 6" id="KW-0732">Signal</keyword>
<dbReference type="Gene3D" id="3.40.50.410">
    <property type="entry name" value="von Willebrand factor, type A domain"/>
    <property type="match status" value="1"/>
</dbReference>
<evidence type="ECO:0000256" key="3">
    <source>
        <dbReference type="ARBA" id="ARBA00022729"/>
    </source>
</evidence>
<evidence type="ECO:0000259" key="7">
    <source>
        <dbReference type="PROSITE" id="PS50234"/>
    </source>
</evidence>
<evidence type="ECO:0000313" key="9">
    <source>
        <dbReference type="Proteomes" id="UP001044222"/>
    </source>
</evidence>
<reference evidence="8" key="1">
    <citation type="submission" date="2021-01" db="EMBL/GenBank/DDBJ databases">
        <title>A chromosome-scale assembly of European eel, Anguilla anguilla.</title>
        <authorList>
            <person name="Henkel C."/>
            <person name="Jong-Raadsen S.A."/>
            <person name="Dufour S."/>
            <person name="Weltzien F.-A."/>
            <person name="Palstra A.P."/>
            <person name="Pelster B."/>
            <person name="Spaink H.P."/>
            <person name="Van Den Thillart G.E."/>
            <person name="Jansen H."/>
            <person name="Zahm M."/>
            <person name="Klopp C."/>
            <person name="Cedric C."/>
            <person name="Louis A."/>
            <person name="Berthelot C."/>
            <person name="Parey E."/>
            <person name="Roest Crollius H."/>
            <person name="Montfort J."/>
            <person name="Robinson-Rechavi M."/>
            <person name="Bucao C."/>
            <person name="Bouchez O."/>
            <person name="Gislard M."/>
            <person name="Lluch J."/>
            <person name="Milhes M."/>
            <person name="Lampietro C."/>
            <person name="Lopez Roques C."/>
            <person name="Donnadieu C."/>
            <person name="Braasch I."/>
            <person name="Desvignes T."/>
            <person name="Postlethwait J."/>
            <person name="Bobe J."/>
            <person name="Guiguen Y."/>
            <person name="Dirks R."/>
        </authorList>
    </citation>
    <scope>NUCLEOTIDE SEQUENCE</scope>
    <source>
        <strain evidence="8">Tag_6206</strain>
        <tissue evidence="8">Liver</tissue>
    </source>
</reference>
<organism evidence="8 9">
    <name type="scientific">Anguilla anguilla</name>
    <name type="common">European freshwater eel</name>
    <name type="synonym">Muraena anguilla</name>
    <dbReference type="NCBI Taxonomy" id="7936"/>
    <lineage>
        <taxon>Eukaryota</taxon>
        <taxon>Metazoa</taxon>
        <taxon>Chordata</taxon>
        <taxon>Craniata</taxon>
        <taxon>Vertebrata</taxon>
        <taxon>Euteleostomi</taxon>
        <taxon>Actinopterygii</taxon>
        <taxon>Neopterygii</taxon>
        <taxon>Teleostei</taxon>
        <taxon>Anguilliformes</taxon>
        <taxon>Anguillidae</taxon>
        <taxon>Anguilla</taxon>
    </lineage>
</organism>
<dbReference type="GO" id="GO:0004888">
    <property type="term" value="F:transmembrane signaling receptor activity"/>
    <property type="evidence" value="ECO:0007669"/>
    <property type="project" value="TreeGrafter"/>
</dbReference>
<name>A0A9D3M5F2_ANGAN</name>
<dbReference type="PROSITE" id="PS50234">
    <property type="entry name" value="VWFA"/>
    <property type="match status" value="1"/>
</dbReference>
<dbReference type="GO" id="GO:0005886">
    <property type="term" value="C:plasma membrane"/>
    <property type="evidence" value="ECO:0007669"/>
    <property type="project" value="TreeGrafter"/>
</dbReference>
<dbReference type="PANTHER" id="PTHR16059:SF13">
    <property type="entry name" value="ANTHRAX TOXIN RECEPTOR 2"/>
    <property type="match status" value="1"/>
</dbReference>
<dbReference type="EMBL" id="JAFIRN010000010">
    <property type="protein sequence ID" value="KAG5841135.1"/>
    <property type="molecule type" value="Genomic_DNA"/>
</dbReference>
<gene>
    <name evidence="8" type="ORF">ANANG_G00196370</name>
</gene>
<keyword evidence="2" id="KW-0812">Transmembrane</keyword>
<evidence type="ECO:0000256" key="5">
    <source>
        <dbReference type="ARBA" id="ARBA00023136"/>
    </source>
</evidence>
<feature type="chain" id="PRO_5039557610" description="VWFA domain-containing protein" evidence="6">
    <location>
        <begin position="32"/>
        <end position="125"/>
    </location>
</feature>